<dbReference type="EMBL" id="FQYN01000008">
    <property type="protein sequence ID" value="SHJ59325.1"/>
    <property type="molecule type" value="Genomic_DNA"/>
</dbReference>
<reference evidence="2 3" key="1">
    <citation type="submission" date="2016-11" db="EMBL/GenBank/DDBJ databases">
        <authorList>
            <person name="Jaros S."/>
            <person name="Januszkiewicz K."/>
            <person name="Wedrychowicz H."/>
        </authorList>
    </citation>
    <scope>NUCLEOTIDE SEQUENCE [LARGE SCALE GENOMIC DNA]</scope>
    <source>
        <strain evidence="2 3">DSM 21074</strain>
    </source>
</reference>
<evidence type="ECO:0000313" key="2">
    <source>
        <dbReference type="EMBL" id="SHJ59325.1"/>
    </source>
</evidence>
<dbReference type="Proteomes" id="UP000184418">
    <property type="component" value="Unassembled WGS sequence"/>
</dbReference>
<proteinExistence type="predicted"/>
<dbReference type="AlphaFoldDB" id="A0A1M6KK51"/>
<evidence type="ECO:0000256" key="1">
    <source>
        <dbReference type="SAM" id="Phobius"/>
    </source>
</evidence>
<name>A0A1M6KK51_9BACT</name>
<evidence type="ECO:0000313" key="3">
    <source>
        <dbReference type="Proteomes" id="UP000184418"/>
    </source>
</evidence>
<gene>
    <name evidence="2" type="ORF">SAMN02745146_3465</name>
</gene>
<accession>A0A1M6KK51</accession>
<keyword evidence="3" id="KW-1185">Reference proteome</keyword>
<keyword evidence="1" id="KW-1133">Transmembrane helix</keyword>
<feature type="transmembrane region" description="Helical" evidence="1">
    <location>
        <begin position="20"/>
        <end position="42"/>
    </location>
</feature>
<organism evidence="2 3">
    <name type="scientific">Hymenobacter daecheongensis DSM 21074</name>
    <dbReference type="NCBI Taxonomy" id="1121955"/>
    <lineage>
        <taxon>Bacteria</taxon>
        <taxon>Pseudomonadati</taxon>
        <taxon>Bacteroidota</taxon>
        <taxon>Cytophagia</taxon>
        <taxon>Cytophagales</taxon>
        <taxon>Hymenobacteraceae</taxon>
        <taxon>Hymenobacter</taxon>
    </lineage>
</organism>
<keyword evidence="1" id="KW-0812">Transmembrane</keyword>
<protein>
    <submittedName>
        <fullName evidence="2">Uncharacterized protein</fullName>
    </submittedName>
</protein>
<sequence length="49" mass="6024">MDDWLNQGESQFVPEGRIKFVIFIKKRLLIAGLRILESYYFFIRRQMKE</sequence>
<keyword evidence="1" id="KW-0472">Membrane</keyword>